<dbReference type="Proteomes" id="UP000308382">
    <property type="component" value="Unassembled WGS sequence"/>
</dbReference>
<organism evidence="2 3">
    <name type="scientific">Maribacter aurantiacus</name>
    <dbReference type="NCBI Taxonomy" id="1882343"/>
    <lineage>
        <taxon>Bacteria</taxon>
        <taxon>Pseudomonadati</taxon>
        <taxon>Bacteroidota</taxon>
        <taxon>Flavobacteriia</taxon>
        <taxon>Flavobacteriales</taxon>
        <taxon>Flavobacteriaceae</taxon>
        <taxon>Maribacter</taxon>
    </lineage>
</organism>
<dbReference type="AlphaFoldDB" id="A0A5R8M9V0"/>
<keyword evidence="3" id="KW-1185">Reference proteome</keyword>
<comment type="caution">
    <text evidence="2">The sequence shown here is derived from an EMBL/GenBank/DDBJ whole genome shotgun (WGS) entry which is preliminary data.</text>
</comment>
<evidence type="ECO:0000313" key="3">
    <source>
        <dbReference type="Proteomes" id="UP000308382"/>
    </source>
</evidence>
<reference evidence="2 3" key="1">
    <citation type="journal article" date="2017" name="Int. J. Syst. Evol. Microbiol.">
        <title>Maripseudobacter aurantiacus gen. nov., sp. nov., a novel member of the family Flavobacteriaceae isolated from a sedimentation basin.</title>
        <authorList>
            <person name="Chen C."/>
            <person name="Su Y."/>
            <person name="Tao T."/>
            <person name="Fu G."/>
            <person name="Zhang C."/>
            <person name="Sun C."/>
            <person name="Zhang X."/>
            <person name="Wu M."/>
        </authorList>
    </citation>
    <scope>NUCLEOTIDE SEQUENCE [LARGE SCALE GENOMIC DNA]</scope>
    <source>
        <strain evidence="3">CDA4</strain>
    </source>
</reference>
<feature type="domain" description="DUF5723" evidence="1">
    <location>
        <begin position="39"/>
        <end position="413"/>
    </location>
</feature>
<protein>
    <recommendedName>
        <fullName evidence="1">DUF5723 domain-containing protein</fullName>
    </recommendedName>
</protein>
<dbReference type="OrthoDB" id="9805336at2"/>
<sequence>MKYAYILFLFILWSKTFGQSYSGLFTDNFSGIHNTIINPGSLADSRTKWELNLFSINSIASTDYTPLTLGNITSFIENDSFDSLERLASDTNNFLINLDVLGPSIQFSLNEKNGLALFTRIRAIGNINNINGTLFESVYDGFANQDFDFVANNMDFTTHAWAEIGLSYGSILLQKKYHRLKGGISLKYLLGGGAIQGSSTQLNGQYDSSIEELSLNGDLSYAFSATETEGDVDYFDNLSSGYGFDFGVVYEFRTPSSLAPSNGDNPRGFNQYKLRMGLSFLDIGKITYRNTESSTYQINATFAAQDLEEDFISAIEDQVVPQTLVNDQAWKLPATINLNVDYWLTKQWYLNLNINQGLLDMNATFNNNPLNLITLTPRYESRIFGAYLPISNSKLSGTSIGLGLRLGPLLIGSGSLFSNLGNNAQLADIFLGLKIPVYHKKKSKDFKSKKQ</sequence>
<dbReference type="RefSeq" id="WP_138256507.1">
    <property type="nucleotide sequence ID" value="NZ_VBUK01000001.1"/>
</dbReference>
<evidence type="ECO:0000313" key="2">
    <source>
        <dbReference type="EMBL" id="TLF46352.1"/>
    </source>
</evidence>
<dbReference type="Pfam" id="PF18990">
    <property type="entry name" value="DUF5723"/>
    <property type="match status" value="1"/>
</dbReference>
<gene>
    <name evidence="2" type="ORF">FEK29_00810</name>
</gene>
<name>A0A5R8M9V0_9FLAO</name>
<evidence type="ECO:0000259" key="1">
    <source>
        <dbReference type="Pfam" id="PF18990"/>
    </source>
</evidence>
<proteinExistence type="predicted"/>
<dbReference type="EMBL" id="VBUK01000001">
    <property type="protein sequence ID" value="TLF46352.1"/>
    <property type="molecule type" value="Genomic_DNA"/>
</dbReference>
<accession>A0A5R8M9V0</accession>
<dbReference type="InterPro" id="IPR043781">
    <property type="entry name" value="DUF5723"/>
</dbReference>